<dbReference type="InterPro" id="IPR035093">
    <property type="entry name" value="RelE/ParE_toxin_dom_sf"/>
</dbReference>
<name>A0ABV1LXF4_9BURK</name>
<reference evidence="1 2" key="1">
    <citation type="journal article" date="2024" name="Chem. Sci.">
        <title>Discovery of a lagriamide polyketide by integrated genome mining, isotopic labeling, and untargeted metabolomics.</title>
        <authorList>
            <person name="Fergusson C.H."/>
            <person name="Saulog J."/>
            <person name="Paulo B.S."/>
            <person name="Wilson D.M."/>
            <person name="Liu D.Y."/>
            <person name="Morehouse N.J."/>
            <person name="Waterworth S."/>
            <person name="Barkei J."/>
            <person name="Gray C.A."/>
            <person name="Kwan J.C."/>
            <person name="Eustaquio A.S."/>
            <person name="Linington R.G."/>
        </authorList>
    </citation>
    <scope>NUCLEOTIDE SEQUENCE [LARGE SCALE GENOMIC DNA]</scope>
    <source>
        <strain evidence="1 2">RL17-338-BIF-B</strain>
    </source>
</reference>
<protein>
    <submittedName>
        <fullName evidence="1">Type II toxin-antitoxin system RelE/ParE family toxin</fullName>
    </submittedName>
</protein>
<proteinExistence type="predicted"/>
<dbReference type="EMBL" id="JAOALG010000002">
    <property type="protein sequence ID" value="MEQ5843897.1"/>
    <property type="molecule type" value="Genomic_DNA"/>
</dbReference>
<accession>A0ABV1LXF4</accession>
<dbReference type="Gene3D" id="3.30.2310.20">
    <property type="entry name" value="RelE-like"/>
    <property type="match status" value="1"/>
</dbReference>
<dbReference type="Proteomes" id="UP001469089">
    <property type="component" value="Unassembled WGS sequence"/>
</dbReference>
<dbReference type="InterPro" id="IPR007711">
    <property type="entry name" value="HigB-1"/>
</dbReference>
<dbReference type="RefSeq" id="WP_349545488.1">
    <property type="nucleotide sequence ID" value="NZ_JAOALG010000002.1"/>
</dbReference>
<dbReference type="Pfam" id="PF05015">
    <property type="entry name" value="HigB-like_toxin"/>
    <property type="match status" value="1"/>
</dbReference>
<comment type="caution">
    <text evidence="1">The sequence shown here is derived from an EMBL/GenBank/DDBJ whole genome shotgun (WGS) entry which is preliminary data.</text>
</comment>
<dbReference type="SUPFAM" id="SSF143011">
    <property type="entry name" value="RelE-like"/>
    <property type="match status" value="1"/>
</dbReference>
<dbReference type="PANTHER" id="PTHR40266:SF2">
    <property type="entry name" value="TOXIN HIGB-1"/>
    <property type="match status" value="1"/>
</dbReference>
<evidence type="ECO:0000313" key="1">
    <source>
        <dbReference type="EMBL" id="MEQ5843897.1"/>
    </source>
</evidence>
<dbReference type="PANTHER" id="PTHR40266">
    <property type="entry name" value="TOXIN HIGB-1"/>
    <property type="match status" value="1"/>
</dbReference>
<gene>
    <name evidence="1" type="ORF">N0A02_31020</name>
</gene>
<sequence length="92" mass="10588">MITSFNCRDTAKLFAGTRVARFANIESIAMRKLQQLHAAVDLDFLRIPQANRLEALKGDRKGQYSVRINDRWRVCFKFANGNATDVEIVDYH</sequence>
<organism evidence="1 2">
    <name type="scientific">Paraburkholderia acidicola</name>
    <dbReference type="NCBI Taxonomy" id="1912599"/>
    <lineage>
        <taxon>Bacteria</taxon>
        <taxon>Pseudomonadati</taxon>
        <taxon>Pseudomonadota</taxon>
        <taxon>Betaproteobacteria</taxon>
        <taxon>Burkholderiales</taxon>
        <taxon>Burkholderiaceae</taxon>
        <taxon>Paraburkholderia</taxon>
    </lineage>
</organism>
<evidence type="ECO:0000313" key="2">
    <source>
        <dbReference type="Proteomes" id="UP001469089"/>
    </source>
</evidence>
<keyword evidence="2" id="KW-1185">Reference proteome</keyword>